<keyword evidence="2" id="KW-0808">Transferase</keyword>
<evidence type="ECO:0000313" key="2">
    <source>
        <dbReference type="EMBL" id="ALI28835.1"/>
    </source>
</evidence>
<keyword evidence="3" id="KW-1185">Reference proteome</keyword>
<sequence>MLHNLSIRDEMGDVVTSTPKPFEVHESGALLHGTKADLEVGDYLVPGRESNYEAGRIMNHVYVTRTLDAAVWGAEMAAGEGRGRIYIVEPVGELEDDPNVTDKKLPGNPTHSYRTREPVKIIGEITDWVGHSPEQLQGMRDGLADLRRRGLDVIYD</sequence>
<feature type="domain" description="Rifampin ADP-ribosyltransferase" evidence="1">
    <location>
        <begin position="31"/>
        <end position="128"/>
    </location>
</feature>
<dbReference type="InterPro" id="IPR021975">
    <property type="entry name" value="Rifampin_Arr"/>
</dbReference>
<evidence type="ECO:0000259" key="1">
    <source>
        <dbReference type="Pfam" id="PF12120"/>
    </source>
</evidence>
<dbReference type="Pfam" id="PF12120">
    <property type="entry name" value="Arr-ms"/>
    <property type="match status" value="1"/>
</dbReference>
<accession>A0A0N9YKZ6</accession>
<dbReference type="InterPro" id="IPR038611">
    <property type="entry name" value="Arr_sf"/>
</dbReference>
<dbReference type="Proteomes" id="UP000057134">
    <property type="component" value="Chromosome"/>
</dbReference>
<reference evidence="2 3" key="1">
    <citation type="journal article" date="2015" name="MBio">
        <title>Enzymatic Degradation of Phenazines Can Generate Energy and Protect Sensitive Organisms from Toxicity.</title>
        <authorList>
            <person name="Costa K.C."/>
            <person name="Bergkessel M."/>
            <person name="Saunders S."/>
            <person name="Korlach J."/>
            <person name="Newman D.K."/>
        </authorList>
    </citation>
    <scope>NUCLEOTIDE SEQUENCE [LARGE SCALE GENOMIC DNA]</scope>
    <source>
        <strain evidence="2 3">CT6</strain>
    </source>
</reference>
<dbReference type="EMBL" id="CP011269">
    <property type="protein sequence ID" value="ALI28835.1"/>
    <property type="molecule type" value="Genomic_DNA"/>
</dbReference>
<evidence type="ECO:0000313" key="3">
    <source>
        <dbReference type="Proteomes" id="UP000057134"/>
    </source>
</evidence>
<proteinExistence type="predicted"/>
<dbReference type="STRING" id="1766.XA26_50400"/>
<dbReference type="NCBIfam" id="NF000318">
    <property type="entry name" value="rifampin_ARR_Ms"/>
    <property type="match status" value="1"/>
</dbReference>
<dbReference type="PATRIC" id="fig|1766.6.peg.5017"/>
<dbReference type="NCBIfam" id="NF033144">
    <property type="entry name" value="rifampin_ARR"/>
    <property type="match status" value="1"/>
</dbReference>
<dbReference type="GO" id="GO:0016740">
    <property type="term" value="F:transferase activity"/>
    <property type="evidence" value="ECO:0007669"/>
    <property type="project" value="UniProtKB-KW"/>
</dbReference>
<gene>
    <name evidence="2" type="ORF">XA26_50400</name>
</gene>
<organism evidence="2 3">
    <name type="scientific">Mycolicibacterium fortuitum</name>
    <name type="common">Mycobacterium fortuitum</name>
    <dbReference type="NCBI Taxonomy" id="1766"/>
    <lineage>
        <taxon>Bacteria</taxon>
        <taxon>Bacillati</taxon>
        <taxon>Actinomycetota</taxon>
        <taxon>Actinomycetes</taxon>
        <taxon>Mycobacteriales</taxon>
        <taxon>Mycobacteriaceae</taxon>
        <taxon>Mycolicibacterium</taxon>
    </lineage>
</organism>
<dbReference type="AlphaFoldDB" id="A0A0N9YKZ6"/>
<protein>
    <submittedName>
        <fullName evidence="2">Rifampin ADP-ribosyl transferase</fullName>
    </submittedName>
</protein>
<dbReference type="KEGG" id="mft:XA26_50400"/>
<name>A0A0N9YKZ6_MYCFO</name>
<dbReference type="Gene3D" id="3.20.170.40">
    <property type="entry name" value="Rifampin ADP-ribosyltransferase domain"/>
    <property type="match status" value="1"/>
</dbReference>